<organism evidence="2">
    <name type="scientific">marine sediment metagenome</name>
    <dbReference type="NCBI Taxonomy" id="412755"/>
    <lineage>
        <taxon>unclassified sequences</taxon>
        <taxon>metagenomes</taxon>
        <taxon>ecological metagenomes</taxon>
    </lineage>
</organism>
<evidence type="ECO:0000313" key="2">
    <source>
        <dbReference type="EMBL" id="GAG95091.1"/>
    </source>
</evidence>
<feature type="domain" description="PD(D/E)XK endonuclease" evidence="1">
    <location>
        <begin position="1"/>
        <end position="83"/>
    </location>
</feature>
<dbReference type="EMBL" id="BART01021016">
    <property type="protein sequence ID" value="GAG95091.1"/>
    <property type="molecule type" value="Genomic_DNA"/>
</dbReference>
<comment type="caution">
    <text evidence="2">The sequence shown here is derived from an EMBL/GenBank/DDBJ whole genome shotgun (WGS) entry which is preliminary data.</text>
</comment>
<sequence>QCKYVESDGIALRIPSRSANNRISKKYTKDDIDWLAAYDKTTDCCYYVPSALLGDGMALISLRFEKSTNNQYKNIRWAKDFKEF</sequence>
<name>X1DF91_9ZZZZ</name>
<protein>
    <recommendedName>
        <fullName evidence="1">PD(D/E)XK endonuclease domain-containing protein</fullName>
    </recommendedName>
</protein>
<dbReference type="InterPro" id="IPR021671">
    <property type="entry name" value="PD(D/E)XK_Endonuc"/>
</dbReference>
<dbReference type="AlphaFoldDB" id="X1DF91"/>
<proteinExistence type="predicted"/>
<dbReference type="Pfam" id="PF11645">
    <property type="entry name" value="PDDEXK_5"/>
    <property type="match status" value="1"/>
</dbReference>
<evidence type="ECO:0000259" key="1">
    <source>
        <dbReference type="Pfam" id="PF11645"/>
    </source>
</evidence>
<feature type="non-terminal residue" evidence="2">
    <location>
        <position position="1"/>
    </location>
</feature>
<dbReference type="Gene3D" id="3.40.1350.10">
    <property type="match status" value="1"/>
</dbReference>
<dbReference type="GO" id="GO:0003676">
    <property type="term" value="F:nucleic acid binding"/>
    <property type="evidence" value="ECO:0007669"/>
    <property type="project" value="InterPro"/>
</dbReference>
<gene>
    <name evidence="2" type="ORF">S01H4_38894</name>
</gene>
<accession>X1DF91</accession>
<reference evidence="2" key="1">
    <citation type="journal article" date="2014" name="Front. Microbiol.">
        <title>High frequency of phylogenetically diverse reductive dehalogenase-homologous genes in deep subseafloor sedimentary metagenomes.</title>
        <authorList>
            <person name="Kawai M."/>
            <person name="Futagami T."/>
            <person name="Toyoda A."/>
            <person name="Takaki Y."/>
            <person name="Nishi S."/>
            <person name="Hori S."/>
            <person name="Arai W."/>
            <person name="Tsubouchi T."/>
            <person name="Morono Y."/>
            <person name="Uchiyama I."/>
            <person name="Ito T."/>
            <person name="Fujiyama A."/>
            <person name="Inagaki F."/>
            <person name="Takami H."/>
        </authorList>
    </citation>
    <scope>NUCLEOTIDE SEQUENCE</scope>
    <source>
        <strain evidence="2">Expedition CK06-06</strain>
    </source>
</reference>
<dbReference type="InterPro" id="IPR011856">
    <property type="entry name" value="tRNA_endonuc-like_dom_sf"/>
</dbReference>